<gene>
    <name evidence="7 10" type="primary">ybeY</name>
    <name evidence="9" type="ORF">NCTC11545_01048</name>
    <name evidence="8" type="ORF">NCTC11546_00340</name>
    <name evidence="10" type="ORF">OL231_12055</name>
</gene>
<dbReference type="GO" id="GO:0004521">
    <property type="term" value="F:RNA endonuclease activity"/>
    <property type="evidence" value="ECO:0007669"/>
    <property type="project" value="UniProtKB-UniRule"/>
</dbReference>
<evidence type="ECO:0000313" key="11">
    <source>
        <dbReference type="Proteomes" id="UP000249891"/>
    </source>
</evidence>
<dbReference type="GO" id="GO:0006364">
    <property type="term" value="P:rRNA processing"/>
    <property type="evidence" value="ECO:0007669"/>
    <property type="project" value="UniProtKB-UniRule"/>
</dbReference>
<dbReference type="EMBL" id="UARG01000017">
    <property type="protein sequence ID" value="SQA77138.1"/>
    <property type="molecule type" value="Genomic_DNA"/>
</dbReference>
<accession>A0A2X2R7R5</accession>
<comment type="cofactor">
    <cofactor evidence="7">
        <name>Zn(2+)</name>
        <dbReference type="ChEBI" id="CHEBI:29105"/>
    </cofactor>
    <text evidence="7">Binds 1 zinc ion.</text>
</comment>
<feature type="binding site" evidence="7">
    <location>
        <position position="116"/>
    </location>
    <ligand>
        <name>Zn(2+)</name>
        <dbReference type="ChEBI" id="CHEBI:29105"/>
        <note>catalytic</note>
    </ligand>
</feature>
<feature type="binding site" evidence="7">
    <location>
        <position position="110"/>
    </location>
    <ligand>
        <name>Zn(2+)</name>
        <dbReference type="ChEBI" id="CHEBI:29105"/>
        <note>catalytic</note>
    </ligand>
</feature>
<dbReference type="Gene3D" id="3.40.390.30">
    <property type="entry name" value="Metalloproteases ('zincins'), catalytic domain"/>
    <property type="match status" value="1"/>
</dbReference>
<dbReference type="AlphaFoldDB" id="A0A2X2R7R5"/>
<evidence type="ECO:0000313" key="9">
    <source>
        <dbReference type="EMBL" id="SQA93672.1"/>
    </source>
</evidence>
<dbReference type="RefSeq" id="WP_009417357.1">
    <property type="nucleotide sequence ID" value="NZ_CP110230.1"/>
</dbReference>
<dbReference type="Pfam" id="PF02130">
    <property type="entry name" value="YbeY"/>
    <property type="match status" value="1"/>
</dbReference>
<keyword evidence="7" id="KW-0690">Ribosome biogenesis</keyword>
<dbReference type="NCBIfam" id="TIGR00043">
    <property type="entry name" value="rRNA maturation RNase YbeY"/>
    <property type="match status" value="1"/>
</dbReference>
<evidence type="ECO:0000256" key="3">
    <source>
        <dbReference type="ARBA" id="ARBA00022723"/>
    </source>
</evidence>
<dbReference type="EMBL" id="CP110230">
    <property type="protein sequence ID" value="UZD40886.1"/>
    <property type="molecule type" value="Genomic_DNA"/>
</dbReference>
<dbReference type="PANTHER" id="PTHR46986">
    <property type="entry name" value="ENDORIBONUCLEASE YBEY, CHLOROPLASTIC"/>
    <property type="match status" value="1"/>
</dbReference>
<evidence type="ECO:0000256" key="1">
    <source>
        <dbReference type="ARBA" id="ARBA00010875"/>
    </source>
</evidence>
<keyword evidence="5 7" id="KW-0378">Hydrolase</keyword>
<evidence type="ECO:0000256" key="5">
    <source>
        <dbReference type="ARBA" id="ARBA00022801"/>
    </source>
</evidence>
<dbReference type="Proteomes" id="UP001163262">
    <property type="component" value="Chromosome"/>
</dbReference>
<evidence type="ECO:0000256" key="4">
    <source>
        <dbReference type="ARBA" id="ARBA00022759"/>
    </source>
</evidence>
<dbReference type="InterPro" id="IPR023091">
    <property type="entry name" value="MetalPrtase_cat_dom_sf_prd"/>
</dbReference>
<reference evidence="11 12" key="1">
    <citation type="submission" date="2018-06" db="EMBL/GenBank/DDBJ databases">
        <authorList>
            <consortium name="Pathogen Informatics"/>
            <person name="Doyle S."/>
        </authorList>
    </citation>
    <scope>NUCLEOTIDE SEQUENCE [LARGE SCALE GENOMIC DNA]</scope>
    <source>
        <strain evidence="9 12">NCTC11545</strain>
        <strain evidence="8 11">NCTC11546</strain>
    </source>
</reference>
<dbReference type="Proteomes" id="UP000249891">
    <property type="component" value="Unassembled WGS sequence"/>
</dbReference>
<dbReference type="HAMAP" id="MF_00009">
    <property type="entry name" value="Endoribonucl_YbeY"/>
    <property type="match status" value="1"/>
</dbReference>
<protein>
    <recommendedName>
        <fullName evidence="7">Endoribonuclease YbeY</fullName>
        <ecNumber evidence="7">3.1.-.-</ecNumber>
    </recommendedName>
</protein>
<keyword evidence="7" id="KW-0698">rRNA processing</keyword>
<comment type="subcellular location">
    <subcellularLocation>
        <location evidence="7">Cytoplasm</location>
    </subcellularLocation>
</comment>
<feature type="binding site" evidence="7">
    <location>
        <position position="106"/>
    </location>
    <ligand>
        <name>Zn(2+)</name>
        <dbReference type="ChEBI" id="CHEBI:29105"/>
        <note>catalytic</note>
    </ligand>
</feature>
<keyword evidence="6 7" id="KW-0862">Zinc</keyword>
<dbReference type="SUPFAM" id="SSF55486">
    <property type="entry name" value="Metalloproteases ('zincins'), catalytic domain"/>
    <property type="match status" value="1"/>
</dbReference>
<reference evidence="10" key="2">
    <citation type="submission" date="2022-10" db="EMBL/GenBank/DDBJ databases">
        <title>Complete genome sequence of Capnocytophaga ochracea KCOM 2812 isolated from actinomycosis lesion.</title>
        <authorList>
            <person name="Kook J.-K."/>
            <person name="Park S.-N."/>
            <person name="Lim Y.K."/>
        </authorList>
    </citation>
    <scope>NUCLEOTIDE SEQUENCE</scope>
    <source>
        <strain evidence="10">KCOM 28121</strain>
    </source>
</reference>
<keyword evidence="2 7" id="KW-0540">Nuclease</keyword>
<keyword evidence="3 7" id="KW-0479">Metal-binding</keyword>
<comment type="function">
    <text evidence="7">Single strand-specific metallo-endoribonuclease involved in late-stage 70S ribosome quality control and in maturation of the 3' terminus of the 16S rRNA.</text>
</comment>
<dbReference type="EMBL" id="UAVS01000005">
    <property type="protein sequence ID" value="SQA93672.1"/>
    <property type="molecule type" value="Genomic_DNA"/>
</dbReference>
<name>A0A2X2R7R5_CAPOC</name>
<comment type="similarity">
    <text evidence="1 7">Belongs to the endoribonuclease YbeY family.</text>
</comment>
<evidence type="ECO:0000313" key="12">
    <source>
        <dbReference type="Proteomes" id="UP000250169"/>
    </source>
</evidence>
<evidence type="ECO:0000313" key="8">
    <source>
        <dbReference type="EMBL" id="SQA77138.1"/>
    </source>
</evidence>
<proteinExistence type="inferred from homology"/>
<dbReference type="GO" id="GO:0005737">
    <property type="term" value="C:cytoplasm"/>
    <property type="evidence" value="ECO:0007669"/>
    <property type="project" value="UniProtKB-SubCell"/>
</dbReference>
<dbReference type="GO" id="GO:0008270">
    <property type="term" value="F:zinc ion binding"/>
    <property type="evidence" value="ECO:0007669"/>
    <property type="project" value="UniProtKB-UniRule"/>
</dbReference>
<evidence type="ECO:0000256" key="7">
    <source>
        <dbReference type="HAMAP-Rule" id="MF_00009"/>
    </source>
</evidence>
<dbReference type="InterPro" id="IPR002036">
    <property type="entry name" value="YbeY"/>
</dbReference>
<dbReference type="Proteomes" id="UP000250169">
    <property type="component" value="Unassembled WGS sequence"/>
</dbReference>
<evidence type="ECO:0000256" key="2">
    <source>
        <dbReference type="ARBA" id="ARBA00022722"/>
    </source>
</evidence>
<evidence type="ECO:0000256" key="6">
    <source>
        <dbReference type="ARBA" id="ARBA00022833"/>
    </source>
</evidence>
<dbReference type="PANTHER" id="PTHR46986:SF1">
    <property type="entry name" value="ENDORIBONUCLEASE YBEY, CHLOROPLASTIC"/>
    <property type="match status" value="1"/>
</dbReference>
<dbReference type="EC" id="3.1.-.-" evidence="7"/>
<organism evidence="8 11">
    <name type="scientific">Capnocytophaga ochracea</name>
    <dbReference type="NCBI Taxonomy" id="1018"/>
    <lineage>
        <taxon>Bacteria</taxon>
        <taxon>Pseudomonadati</taxon>
        <taxon>Bacteroidota</taxon>
        <taxon>Flavobacteriia</taxon>
        <taxon>Flavobacteriales</taxon>
        <taxon>Flavobacteriaceae</taxon>
        <taxon>Capnocytophaga</taxon>
    </lineage>
</organism>
<dbReference type="GO" id="GO:0004222">
    <property type="term" value="F:metalloendopeptidase activity"/>
    <property type="evidence" value="ECO:0007669"/>
    <property type="project" value="InterPro"/>
</dbReference>
<sequence length="139" mass="16396">MTSFFNETPFVFPFKKNEVKRWVKRVAQSEGKEVGNINYIFCDDEYLHKINVEYLQHDTLTDIITFDYSEGKVLHSDIYISVERVKENANIFKVPFQKELLRVLAHGLLHLCGYKDKTPEDSALMRNKEEEKMNLFTVV</sequence>
<keyword evidence="4 7" id="KW-0255">Endonuclease</keyword>
<keyword evidence="7" id="KW-0963">Cytoplasm</keyword>
<evidence type="ECO:0000313" key="10">
    <source>
        <dbReference type="EMBL" id="UZD40886.1"/>
    </source>
</evidence>